<feature type="domain" description="PID" evidence="1">
    <location>
        <begin position="41"/>
        <end position="163"/>
    </location>
</feature>
<dbReference type="EMBL" id="JARGDH010000002">
    <property type="protein sequence ID" value="KAL0274533.1"/>
    <property type="molecule type" value="Genomic_DNA"/>
</dbReference>
<dbReference type="InterPro" id="IPR011993">
    <property type="entry name" value="PH-like_dom_sf"/>
</dbReference>
<reference evidence="2" key="1">
    <citation type="journal article" date="2024" name="Gigascience">
        <title>Chromosome-level genome of the poultry shaft louse Menopon gallinae provides insight into the host-switching and adaptive evolution of parasitic lice.</title>
        <authorList>
            <person name="Xu Y."/>
            <person name="Ma L."/>
            <person name="Liu S."/>
            <person name="Liang Y."/>
            <person name="Liu Q."/>
            <person name="He Z."/>
            <person name="Tian L."/>
            <person name="Duan Y."/>
            <person name="Cai W."/>
            <person name="Li H."/>
            <person name="Song F."/>
        </authorList>
    </citation>
    <scope>NUCLEOTIDE SEQUENCE</scope>
    <source>
        <strain evidence="2">Cailab_2023a</strain>
    </source>
</reference>
<dbReference type="PANTHER" id="PTHR11232:SF74">
    <property type="entry name" value="PTB DOMAIN-CONTAINING ADAPTER PROTEIN CED-6-LIKE PROTEIN"/>
    <property type="match status" value="1"/>
</dbReference>
<accession>A0AAW2HYN8</accession>
<dbReference type="PROSITE" id="PS01179">
    <property type="entry name" value="PID"/>
    <property type="match status" value="1"/>
</dbReference>
<sequence length="253" mass="28356">MSFLKSFWKGNTKHKKLYDEAALGNGICDVEPLGPSAEEFKFRVKYLGSTLVEKPSSKEATAEAVKTVISMAKAGGRKPRRVELRVNLHGVKMVDVPAEDTRLEVSIYRISYCSADAAHGQVFAFIATNANETMECHVFSCPKRKTAQIMSLTLARLFRMAYDLWAETLTEDGFILPPERKGADFRCEDPAKDGLVGAKRTDSVSSDFGGESNARFGDRTLLVDLDGDDFRRRGLRNWEIFEEESVDHLNYAR</sequence>
<dbReference type="InterPro" id="IPR006020">
    <property type="entry name" value="PTB/PI_dom"/>
</dbReference>
<comment type="caution">
    <text evidence="2">The sequence shown here is derived from an EMBL/GenBank/DDBJ whole genome shotgun (WGS) entry which is preliminary data.</text>
</comment>
<dbReference type="AlphaFoldDB" id="A0AAW2HYN8"/>
<dbReference type="InterPro" id="IPR051133">
    <property type="entry name" value="Adapter_Engulfment-Domain"/>
</dbReference>
<evidence type="ECO:0000259" key="1">
    <source>
        <dbReference type="PROSITE" id="PS01179"/>
    </source>
</evidence>
<dbReference type="PANTHER" id="PTHR11232">
    <property type="entry name" value="PHOSPHOTYROSINE INTERACTION DOMAIN-CONTAINING FAMILY MEMBER"/>
    <property type="match status" value="1"/>
</dbReference>
<gene>
    <name evidence="2" type="ORF">PYX00_002636</name>
</gene>
<organism evidence="2">
    <name type="scientific">Menopon gallinae</name>
    <name type="common">poultry shaft louse</name>
    <dbReference type="NCBI Taxonomy" id="328185"/>
    <lineage>
        <taxon>Eukaryota</taxon>
        <taxon>Metazoa</taxon>
        <taxon>Ecdysozoa</taxon>
        <taxon>Arthropoda</taxon>
        <taxon>Hexapoda</taxon>
        <taxon>Insecta</taxon>
        <taxon>Pterygota</taxon>
        <taxon>Neoptera</taxon>
        <taxon>Paraneoptera</taxon>
        <taxon>Psocodea</taxon>
        <taxon>Troctomorpha</taxon>
        <taxon>Phthiraptera</taxon>
        <taxon>Amblycera</taxon>
        <taxon>Menoponidae</taxon>
        <taxon>Menopon</taxon>
    </lineage>
</organism>
<dbReference type="CDD" id="cd13159">
    <property type="entry name" value="PTB_LDLRAP-mammal-like"/>
    <property type="match status" value="1"/>
</dbReference>
<proteinExistence type="predicted"/>
<evidence type="ECO:0000313" key="2">
    <source>
        <dbReference type="EMBL" id="KAL0274533.1"/>
    </source>
</evidence>
<protein>
    <recommendedName>
        <fullName evidence="1">PID domain-containing protein</fullName>
    </recommendedName>
</protein>
<dbReference type="SMART" id="SM00462">
    <property type="entry name" value="PTB"/>
    <property type="match status" value="1"/>
</dbReference>
<dbReference type="SUPFAM" id="SSF50729">
    <property type="entry name" value="PH domain-like"/>
    <property type="match status" value="1"/>
</dbReference>
<name>A0AAW2HYN8_9NEOP</name>
<dbReference type="Pfam" id="PF00640">
    <property type="entry name" value="PID"/>
    <property type="match status" value="1"/>
</dbReference>
<dbReference type="Gene3D" id="2.30.29.30">
    <property type="entry name" value="Pleckstrin-homology domain (PH domain)/Phosphotyrosine-binding domain (PTB)"/>
    <property type="match status" value="1"/>
</dbReference>